<accession>A0A919WJN9</accession>
<dbReference type="RefSeq" id="WP_212590674.1">
    <property type="nucleotide sequence ID" value="NZ_BORC01000005.1"/>
</dbReference>
<evidence type="ECO:0000313" key="2">
    <source>
        <dbReference type="Proteomes" id="UP000682111"/>
    </source>
</evidence>
<evidence type="ECO:0000313" key="1">
    <source>
        <dbReference type="EMBL" id="GIN63205.1"/>
    </source>
</evidence>
<keyword evidence="2" id="KW-1185">Reference proteome</keyword>
<proteinExistence type="predicted"/>
<comment type="caution">
    <text evidence="1">The sequence shown here is derived from an EMBL/GenBank/DDBJ whole genome shotgun (WGS) entry which is preliminary data.</text>
</comment>
<dbReference type="EMBL" id="BORC01000005">
    <property type="protein sequence ID" value="GIN63205.1"/>
    <property type="molecule type" value="Genomic_DNA"/>
</dbReference>
<dbReference type="AlphaFoldDB" id="A0A919WJN9"/>
<name>A0A919WJN9_9BACI</name>
<sequence length="146" mass="16869">MVAWWSAVFSGFGPYLLCQYLRGTFLTLAEVILNTLAHINEGMIYSFCGQFELAKVVIEPKWAFGYLTIYLVAIADSYRSAIYQNKLHHLAVLEYKGIRRLHISPMEIQYIEKKNPIIGALYSFFLPGLGQLYNHRFGLAFYAMLW</sequence>
<gene>
    <name evidence="1" type="ORF">J27TS8_31980</name>
</gene>
<organism evidence="1 2">
    <name type="scientific">Robertmurraya siralis</name>
    <dbReference type="NCBI Taxonomy" id="77777"/>
    <lineage>
        <taxon>Bacteria</taxon>
        <taxon>Bacillati</taxon>
        <taxon>Bacillota</taxon>
        <taxon>Bacilli</taxon>
        <taxon>Bacillales</taxon>
        <taxon>Bacillaceae</taxon>
        <taxon>Robertmurraya</taxon>
    </lineage>
</organism>
<dbReference type="Proteomes" id="UP000682111">
    <property type="component" value="Unassembled WGS sequence"/>
</dbReference>
<reference evidence="1" key="1">
    <citation type="submission" date="2021-03" db="EMBL/GenBank/DDBJ databases">
        <title>Antimicrobial resistance genes in bacteria isolated from Japanese honey, and their potential for conferring macrolide and lincosamide resistance in the American foulbrood pathogen Paenibacillus larvae.</title>
        <authorList>
            <person name="Okamoto M."/>
            <person name="Kumagai M."/>
            <person name="Kanamori H."/>
            <person name="Takamatsu D."/>
        </authorList>
    </citation>
    <scope>NUCLEOTIDE SEQUENCE</scope>
    <source>
        <strain evidence="1">J27TS8</strain>
    </source>
</reference>
<protein>
    <submittedName>
        <fullName evidence="1">Uncharacterized protein</fullName>
    </submittedName>
</protein>